<sequence>MALYKYNTSGVFSEIKEKPFKLERDIQRMFETNMSEIMGLEMIKSEFTIKDRRIDTLAFDPQSKAFVIIEYKRERNSSVIDQGFTYLSLMLQNQADFILEYNETQARNLKRNDVDWSQTKVVFVSQGFTPNQREAVNFKDLSIELWEVKRYENDSVFITPIRKSHASASIKTVMQNSPEFKEVTEKIKEYSEENLLKMRISS</sequence>
<dbReference type="AlphaFoldDB" id="A0A1H3YS38"/>
<name>A0A1H3YS38_9BACE</name>
<gene>
    <name evidence="1" type="ORF">SAMN04487924_102340</name>
    <name evidence="2" type="ORF">SAMN05216250_1332</name>
</gene>
<dbReference type="RefSeq" id="WP_244541589.1">
    <property type="nucleotide sequence ID" value="NZ_FNRP01000002.1"/>
</dbReference>
<accession>A0A1H3YS38</accession>
<evidence type="ECO:0000313" key="2">
    <source>
        <dbReference type="EMBL" id="SFN38464.1"/>
    </source>
</evidence>
<dbReference type="EMBL" id="FNRP01000002">
    <property type="protein sequence ID" value="SEA14365.1"/>
    <property type="molecule type" value="Genomic_DNA"/>
</dbReference>
<protein>
    <recommendedName>
        <fullName evidence="5">DUF91 domain-containing protein</fullName>
    </recommendedName>
</protein>
<dbReference type="EMBL" id="FOUM01000033">
    <property type="protein sequence ID" value="SFN38464.1"/>
    <property type="molecule type" value="Genomic_DNA"/>
</dbReference>
<organism evidence="1 3">
    <name type="scientific">Bacteroides xylanisolvens</name>
    <dbReference type="NCBI Taxonomy" id="371601"/>
    <lineage>
        <taxon>Bacteria</taxon>
        <taxon>Pseudomonadati</taxon>
        <taxon>Bacteroidota</taxon>
        <taxon>Bacteroidia</taxon>
        <taxon>Bacteroidales</taxon>
        <taxon>Bacteroidaceae</taxon>
        <taxon>Bacteroides</taxon>
    </lineage>
</organism>
<dbReference type="Gene3D" id="3.40.1350.10">
    <property type="match status" value="1"/>
</dbReference>
<proteinExistence type="predicted"/>
<dbReference type="InterPro" id="IPR011856">
    <property type="entry name" value="tRNA_endonuc-like_dom_sf"/>
</dbReference>
<evidence type="ECO:0000313" key="3">
    <source>
        <dbReference type="Proteomes" id="UP000183040"/>
    </source>
</evidence>
<reference evidence="3 4" key="1">
    <citation type="submission" date="2016-10" db="EMBL/GenBank/DDBJ databases">
        <authorList>
            <person name="de Groot N.N."/>
        </authorList>
    </citation>
    <scope>NUCLEOTIDE SEQUENCE [LARGE SCALE GENOMIC DNA]</scope>
    <source>
        <strain evidence="2 4">NLAE-zl-C202</strain>
        <strain evidence="1 3">NLAE-zl-G339</strain>
    </source>
</reference>
<evidence type="ECO:0000313" key="1">
    <source>
        <dbReference type="EMBL" id="SEA14365.1"/>
    </source>
</evidence>
<dbReference type="Proteomes" id="UP000183766">
    <property type="component" value="Unassembled WGS sequence"/>
</dbReference>
<evidence type="ECO:0008006" key="5">
    <source>
        <dbReference type="Google" id="ProtNLM"/>
    </source>
</evidence>
<dbReference type="Proteomes" id="UP000183040">
    <property type="component" value="Unassembled WGS sequence"/>
</dbReference>
<dbReference type="GO" id="GO:0003676">
    <property type="term" value="F:nucleic acid binding"/>
    <property type="evidence" value="ECO:0007669"/>
    <property type="project" value="InterPro"/>
</dbReference>
<evidence type="ECO:0000313" key="4">
    <source>
        <dbReference type="Proteomes" id="UP000183766"/>
    </source>
</evidence>